<dbReference type="OrthoDB" id="9812981at2"/>
<dbReference type="RefSeq" id="WP_116240506.1">
    <property type="nucleotide sequence ID" value="NZ_QUAB01000011.1"/>
</dbReference>
<dbReference type="AlphaFoldDB" id="A0A371NZR7"/>
<proteinExistence type="predicted"/>
<dbReference type="Pfam" id="PF14100">
    <property type="entry name" value="DUF6807"/>
    <property type="match status" value="1"/>
</dbReference>
<dbReference type="Proteomes" id="UP000262172">
    <property type="component" value="Unassembled WGS sequence"/>
</dbReference>
<dbReference type="InterPro" id="IPR029475">
    <property type="entry name" value="DUF6807"/>
</dbReference>
<keyword evidence="2" id="KW-1185">Reference proteome</keyword>
<gene>
    <name evidence="1" type="ORF">DY023_01125</name>
</gene>
<organism evidence="1 2">
    <name type="scientific">Microbacterium bovistercoris</name>
    <dbReference type="NCBI Taxonomy" id="2293570"/>
    <lineage>
        <taxon>Bacteria</taxon>
        <taxon>Bacillati</taxon>
        <taxon>Actinomycetota</taxon>
        <taxon>Actinomycetes</taxon>
        <taxon>Micrococcales</taxon>
        <taxon>Microbacteriaceae</taxon>
        <taxon>Microbacterium</taxon>
    </lineage>
</organism>
<sequence>MTIDLLPSGAVRYHEGAAVRRGLSPRPYLTATAPGGAPATEVSPDDHLHHLGLSLALPDVSGASFWGGSTYRRGEGSVMLDNHGIQQVTGRDSAPGRVDERLVWRARDGSALLHEERTISAQADAGQVMVSWTTRLTPAAGGVTFGSPQTNGRPGAFYGGLFWRTALRTARVRTADGDGVDAAHGSTSPWIALDGEDASFVAATSTGMPWFVRSEGYVGFLPAVAVEERRVLAPGETLLLDLVVAIADDPFADPADVAGRLLSGIRDAV</sequence>
<evidence type="ECO:0000313" key="2">
    <source>
        <dbReference type="Proteomes" id="UP000262172"/>
    </source>
</evidence>
<comment type="caution">
    <text evidence="1">The sequence shown here is derived from an EMBL/GenBank/DDBJ whole genome shotgun (WGS) entry which is preliminary data.</text>
</comment>
<accession>A0A371NZR7</accession>
<evidence type="ECO:0000313" key="1">
    <source>
        <dbReference type="EMBL" id="REJ08367.1"/>
    </source>
</evidence>
<reference evidence="1 2" key="1">
    <citation type="submission" date="2018-08" db="EMBL/GenBank/DDBJ databases">
        <title>Isolation, diversity and antifungal activity of Actinobacteria from cow dung.</title>
        <authorList>
            <person name="Ling L."/>
        </authorList>
    </citation>
    <scope>NUCLEOTIDE SEQUENCE [LARGE SCALE GENOMIC DNA]</scope>
    <source>
        <strain evidence="1 2">NEAU-LLE</strain>
    </source>
</reference>
<protein>
    <submittedName>
        <fullName evidence="1">Oxidoreductase</fullName>
    </submittedName>
</protein>
<dbReference type="EMBL" id="QUAB01000011">
    <property type="protein sequence ID" value="REJ08367.1"/>
    <property type="molecule type" value="Genomic_DNA"/>
</dbReference>
<name>A0A371NZR7_9MICO</name>